<dbReference type="Proteomes" id="UP000694843">
    <property type="component" value="Unplaced"/>
</dbReference>
<evidence type="ECO:0000313" key="6">
    <source>
        <dbReference type="Proteomes" id="UP000694843"/>
    </source>
</evidence>
<dbReference type="PANTHER" id="PTHR14150:SF12">
    <property type="entry name" value="U3 SMALL NUCLEOLAR RNA-ASSOCIATED PROTEIN 14 HOMOLOG A"/>
    <property type="match status" value="1"/>
</dbReference>
<evidence type="ECO:0000313" key="7">
    <source>
        <dbReference type="RefSeq" id="XP_018024795.1"/>
    </source>
</evidence>
<keyword evidence="3" id="KW-0597">Phosphoprotein</keyword>
<organism evidence="6 7">
    <name type="scientific">Hyalella azteca</name>
    <name type="common">Amphipod</name>
    <dbReference type="NCBI Taxonomy" id="294128"/>
    <lineage>
        <taxon>Eukaryota</taxon>
        <taxon>Metazoa</taxon>
        <taxon>Ecdysozoa</taxon>
        <taxon>Arthropoda</taxon>
        <taxon>Crustacea</taxon>
        <taxon>Multicrustacea</taxon>
        <taxon>Malacostraca</taxon>
        <taxon>Eumalacostraca</taxon>
        <taxon>Peracarida</taxon>
        <taxon>Amphipoda</taxon>
        <taxon>Senticaudata</taxon>
        <taxon>Talitrida</taxon>
        <taxon>Talitroidea</taxon>
        <taxon>Hyalellidae</taxon>
        <taxon>Hyalella</taxon>
    </lineage>
</organism>
<dbReference type="KEGG" id="hazt:108680480"/>
<name>A0A8B7PFL9_HYAAZ</name>
<dbReference type="RefSeq" id="XP_018024795.1">
    <property type="nucleotide sequence ID" value="XM_018169306.2"/>
</dbReference>
<dbReference type="Pfam" id="PF04615">
    <property type="entry name" value="Utp14"/>
    <property type="match status" value="1"/>
</dbReference>
<keyword evidence="4" id="KW-0539">Nucleus</keyword>
<gene>
    <name evidence="7" type="primary">LOC108680480</name>
</gene>
<dbReference type="InterPro" id="IPR006709">
    <property type="entry name" value="SSU_processome_Utp14"/>
</dbReference>
<dbReference type="GeneID" id="108680480"/>
<feature type="compositionally biased region" description="Acidic residues" evidence="5">
    <location>
        <begin position="297"/>
        <end position="316"/>
    </location>
</feature>
<evidence type="ECO:0000256" key="1">
    <source>
        <dbReference type="ARBA" id="ARBA00004604"/>
    </source>
</evidence>
<dbReference type="OMA" id="QVIEPMD"/>
<dbReference type="PANTHER" id="PTHR14150">
    <property type="entry name" value="U3 SMALL NUCLEOLAR RNA-ASSOCIATED PROTEIN 14"/>
    <property type="match status" value="1"/>
</dbReference>
<dbReference type="GO" id="GO:0032040">
    <property type="term" value="C:small-subunit processome"/>
    <property type="evidence" value="ECO:0007669"/>
    <property type="project" value="InterPro"/>
</dbReference>
<evidence type="ECO:0000256" key="3">
    <source>
        <dbReference type="ARBA" id="ARBA00022553"/>
    </source>
</evidence>
<reference evidence="7" key="1">
    <citation type="submission" date="2025-08" db="UniProtKB">
        <authorList>
            <consortium name="RefSeq"/>
        </authorList>
    </citation>
    <scope>IDENTIFICATION</scope>
    <source>
        <tissue evidence="7">Whole organism</tissue>
    </source>
</reference>
<dbReference type="GO" id="GO:0006364">
    <property type="term" value="P:rRNA processing"/>
    <property type="evidence" value="ECO:0007669"/>
    <property type="project" value="InterPro"/>
</dbReference>
<evidence type="ECO:0000256" key="2">
    <source>
        <dbReference type="ARBA" id="ARBA00007774"/>
    </source>
</evidence>
<feature type="region of interest" description="Disordered" evidence="5">
    <location>
        <begin position="290"/>
        <end position="330"/>
    </location>
</feature>
<proteinExistence type="inferred from homology"/>
<dbReference type="OrthoDB" id="277439at2759"/>
<evidence type="ECO:0000256" key="5">
    <source>
        <dbReference type="SAM" id="MobiDB-lite"/>
    </source>
</evidence>
<comment type="similarity">
    <text evidence="2">Belongs to the UTP14 family.</text>
</comment>
<dbReference type="AlphaFoldDB" id="A0A8B7PFL9"/>
<accession>A0A8B7PFL9</accession>
<protein>
    <submittedName>
        <fullName evidence="7">U3 small nucleolar RNA-associated protein 14 homolog A</fullName>
    </submittedName>
</protein>
<keyword evidence="6" id="KW-1185">Reference proteome</keyword>
<feature type="region of interest" description="Disordered" evidence="5">
    <location>
        <begin position="439"/>
        <end position="464"/>
    </location>
</feature>
<evidence type="ECO:0000256" key="4">
    <source>
        <dbReference type="ARBA" id="ARBA00023242"/>
    </source>
</evidence>
<comment type="subcellular location">
    <subcellularLocation>
        <location evidence="1">Nucleus</location>
        <location evidence="1">Nucleolus</location>
    </subcellularLocation>
</comment>
<sequence length="699" mass="79109">MSDEEWKSDAGSDVEDSTAHAKLMADIDSIAIKPKTNKAAGGLRHNSMAAGGVDLGALASLDQQVSSAAALKEANPIAKQKHKRVLRKEGYAVLAEDLNKWAGVVHHMRTAKQLTFPLPDNKVSMFEQDHRTKPQLKTSLQKKLFGLMNDAGLIKAKEETPQEKEIREALSLEEVKARNTDAWRLRILRDKIGKKAHLRNKTKSKKYHRELKKDRLKKQAAELENLKKVDPNKALEKLQELEEIRIEERMSLKHKKSKWATQLQRRANTDKDALAKLQENARLHTELMQKLQQQQEDLQDEDASSSGDSDDDEDQAETVTKNATPAPGVADQAYIKMKKFWGEYNRQKEEELKDRIEEIRKKKNVPQKGEEELIIEEANKIIKKEMSARKKKNKNCEADTDDKTPTITQFELTFDSEKPDQPLHEGAVRLRTIEDYENLGPDKTSATEAAAATPITDVPSNKQLKGLPEVDATHFKALETKVLSSAKSRVSNLFNDDGDSDADGDVNNELFDEDDNALEEFNKQKQAAEEAAQVKDECYALPGWGEWASPDCLISQKKIEKYTIKAPKKPPAKTGNFIYNEKADLHPAIRERMVKELPYPFKSVSDWEASVRFPISRAFVPETVHQKIIAPRVVRKAGQVIKPLDQSHLYNQPEIKRAVKRKMQEAAKSDGKPLQSEPACKKMVAFKKNPKKFNRTSVV</sequence>
<feature type="compositionally biased region" description="Basic and acidic residues" evidence="5">
    <location>
        <begin position="661"/>
        <end position="671"/>
    </location>
</feature>
<feature type="region of interest" description="Disordered" evidence="5">
    <location>
        <begin position="661"/>
        <end position="680"/>
    </location>
</feature>